<proteinExistence type="predicted"/>
<name>A0AC35TUF6_9BILA</name>
<dbReference type="WBParaSite" id="RSKR_0000405400.1">
    <property type="protein sequence ID" value="RSKR_0000405400.1"/>
    <property type="gene ID" value="RSKR_0000405400"/>
</dbReference>
<accession>A0AC35TUF6</accession>
<organism evidence="1 2">
    <name type="scientific">Rhabditophanes sp. KR3021</name>
    <dbReference type="NCBI Taxonomy" id="114890"/>
    <lineage>
        <taxon>Eukaryota</taxon>
        <taxon>Metazoa</taxon>
        <taxon>Ecdysozoa</taxon>
        <taxon>Nematoda</taxon>
        <taxon>Chromadorea</taxon>
        <taxon>Rhabditida</taxon>
        <taxon>Tylenchina</taxon>
        <taxon>Panagrolaimomorpha</taxon>
        <taxon>Strongyloidoidea</taxon>
        <taxon>Alloionematidae</taxon>
        <taxon>Rhabditophanes</taxon>
    </lineage>
</organism>
<evidence type="ECO:0000313" key="1">
    <source>
        <dbReference type="Proteomes" id="UP000095286"/>
    </source>
</evidence>
<reference evidence="2" key="1">
    <citation type="submission" date="2016-11" db="UniProtKB">
        <authorList>
            <consortium name="WormBaseParasite"/>
        </authorList>
    </citation>
    <scope>IDENTIFICATION</scope>
    <source>
        <strain evidence="2">KR3021</strain>
    </source>
</reference>
<dbReference type="Proteomes" id="UP000095286">
    <property type="component" value="Unplaced"/>
</dbReference>
<protein>
    <submittedName>
        <fullName evidence="2">CUT domain-containing protein</fullName>
    </submittedName>
</protein>
<sequence length="577" mass="65962">MFDCKCGLETCLELEEEIINDELNKYHLNPRKKVCTPVGAEHLSNPKLTQNGMSNRVEESKLSEPNLLVKDKQDVLSLKPTDLPITTINGNIVNESAKARQIISDSDKNIPSSALATGNSTTTCNPNISRYNHDCDQNIIKIYASGTTPKDSNDFKSYAGAADDMDALLGTTFDMDQSRPLNLENIMKYIRISLTKTNISDKIFAHVVLGISEGRFSELLLHPHKNYNNIRHSTLFVYRKIFAYLVNQHAIEYMFLRYGKCSPQDKTSIDLFNPECMLSTPSVTCEDSSTISRRLAISETFKALLPRMAENKFESVLAEKMNESGSTSGDKRRIVGTIKIDKLVQQMKGLLFATKIPSSDFCNAAFNITEQQFETIVREPINWCDCTDSQKQGYTELAYFITNDDYVKDFKKHGLQAVNAFRAYLACQGNLPDCESVVKSEVIEIRVDEDNLKKEFDEELQRELFKDIFEVDYKLYLLILYYSYMEKNEDAINAITKWTTINVDRVKKDLLVLKDSKMANLRPDENNQLGNDIVNPKILLMEYVSKTKLAAQFKMFDYQLRHIKYLLDPDRFGTRQQ</sequence>
<evidence type="ECO:0000313" key="2">
    <source>
        <dbReference type="WBParaSite" id="RSKR_0000405400.1"/>
    </source>
</evidence>